<organism evidence="2 3">
    <name type="scientific">Metschnikowia aff. pulcherrima</name>
    <dbReference type="NCBI Taxonomy" id="2163413"/>
    <lineage>
        <taxon>Eukaryota</taxon>
        <taxon>Fungi</taxon>
        <taxon>Dikarya</taxon>
        <taxon>Ascomycota</taxon>
        <taxon>Saccharomycotina</taxon>
        <taxon>Pichiomycetes</taxon>
        <taxon>Metschnikowiaceae</taxon>
        <taxon>Metschnikowia</taxon>
    </lineage>
</organism>
<dbReference type="AlphaFoldDB" id="A0A4P6XS19"/>
<feature type="region of interest" description="Disordered" evidence="1">
    <location>
        <begin position="327"/>
        <end position="361"/>
    </location>
</feature>
<dbReference type="STRING" id="2163413.A0A4P6XS19"/>
<feature type="compositionally biased region" description="Polar residues" evidence="1">
    <location>
        <begin position="327"/>
        <end position="337"/>
    </location>
</feature>
<protein>
    <submittedName>
        <fullName evidence="2">Uncharacterized protein</fullName>
    </submittedName>
</protein>
<sequence>MSYTTTATRSTAPTNINLNAFSHPPVQRETLENYTKDSHLMPVMSLDVPDSPSPQLSDNEDLFNLDMVTMDMNFEQAYSMYTQLQQKNAQLEVEELHKAQQLNLKSTHRGNDHKHQADIFLSGEIFPQQMQSQHIPEKDWGLTPRQYAGDQLLLSQDQGLPPSHHHPTLQFQNKFEQSQSQASSQHVGRHLSVPTMASGPLITPPGEMIQGLDNLFSGQQAQLPKLEKTLLDAEEGEDEDQFFSTTEASALDRFLDNLAFSSEVNPLEFYNQNQPKIPHMFEMQTMGQSDDLFTANSVKKDLVDAFDHHLTHDLKTFGVEPFVNTQLRTPDNSLNHSASKRDREDSVSSESSAKKKRKAAKPLLSLTQKRLNHSNLEQKRRLLCKEAYDRCLRLVTNVDDYKHDLVSASANSSARKKSKRKQLNKDGLPNLSKHSALLKISNEIIKIQQKNEGLRKLLNEF</sequence>
<evidence type="ECO:0000313" key="2">
    <source>
        <dbReference type="EMBL" id="QBM89565.1"/>
    </source>
</evidence>
<accession>A0A4P6XS19</accession>
<dbReference type="EMBL" id="CP034459">
    <property type="protein sequence ID" value="QBM89565.1"/>
    <property type="molecule type" value="Genomic_DNA"/>
</dbReference>
<evidence type="ECO:0000313" key="3">
    <source>
        <dbReference type="Proteomes" id="UP000292447"/>
    </source>
</evidence>
<reference evidence="3" key="1">
    <citation type="submission" date="2019-03" db="EMBL/GenBank/DDBJ databases">
        <title>Snf2 controls pulcherriminic acid biosynthesis and connects pigmentation and antifungal activity of the yeast Metschnikowia pulcherrima.</title>
        <authorList>
            <person name="Gore-Lloyd D."/>
            <person name="Sumann I."/>
            <person name="Brachmann A.O."/>
            <person name="Schneeberger K."/>
            <person name="Ortiz-Merino R.A."/>
            <person name="Moreno-Beltran M."/>
            <person name="Schlaefli M."/>
            <person name="Kirner P."/>
            <person name="Santos Kron A."/>
            <person name="Wolfe K.H."/>
            <person name="Piel J."/>
            <person name="Ahrens C.H."/>
            <person name="Henk D."/>
            <person name="Freimoser F.M."/>
        </authorList>
    </citation>
    <scope>NUCLEOTIDE SEQUENCE [LARGE SCALE GENOMIC DNA]</scope>
    <source>
        <strain evidence="3">APC 1.2</strain>
    </source>
</reference>
<keyword evidence="3" id="KW-1185">Reference proteome</keyword>
<proteinExistence type="predicted"/>
<dbReference type="Proteomes" id="UP000292447">
    <property type="component" value="Chromosome IV"/>
</dbReference>
<feature type="region of interest" description="Disordered" evidence="1">
    <location>
        <begin position="411"/>
        <end position="430"/>
    </location>
</feature>
<gene>
    <name evidence="2" type="ORF">METSCH_D06420</name>
</gene>
<evidence type="ECO:0000256" key="1">
    <source>
        <dbReference type="SAM" id="MobiDB-lite"/>
    </source>
</evidence>
<name>A0A4P6XS19_9ASCO</name>